<feature type="coiled-coil region" evidence="1">
    <location>
        <begin position="208"/>
        <end position="344"/>
    </location>
</feature>
<comment type="caution">
    <text evidence="3">The sequence shown here is derived from an EMBL/GenBank/DDBJ whole genome shotgun (WGS) entry which is preliminary data.</text>
</comment>
<feature type="region of interest" description="Disordered" evidence="2">
    <location>
        <begin position="405"/>
        <end position="427"/>
    </location>
</feature>
<name>A0AAP7A050_PAEAL</name>
<gene>
    <name evidence="3" type="ORF">HMI46_07730</name>
</gene>
<organism evidence="3 4">
    <name type="scientific">Paenibacillus alvei</name>
    <name type="common">Bacillus alvei</name>
    <dbReference type="NCBI Taxonomy" id="44250"/>
    <lineage>
        <taxon>Bacteria</taxon>
        <taxon>Bacillati</taxon>
        <taxon>Bacillota</taxon>
        <taxon>Bacilli</taxon>
        <taxon>Bacillales</taxon>
        <taxon>Paenibacillaceae</taxon>
        <taxon>Paenibacillus</taxon>
    </lineage>
</organism>
<dbReference type="AlphaFoldDB" id="A0AAP7A050"/>
<reference evidence="3 4" key="1">
    <citation type="submission" date="2020-05" db="EMBL/GenBank/DDBJ databases">
        <title>Whole genome sequencing and identification of novel metabolites from Paenibacillus alvei strain JR949.</title>
        <authorList>
            <person name="Rajendhran J."/>
            <person name="Sree Pranav P."/>
            <person name="Mahalakshmi B."/>
            <person name="Karthikeyan R."/>
        </authorList>
    </citation>
    <scope>NUCLEOTIDE SEQUENCE [LARGE SCALE GENOMIC DNA]</scope>
    <source>
        <strain evidence="3 4">JR949</strain>
    </source>
</reference>
<dbReference type="Proteomes" id="UP000552038">
    <property type="component" value="Unassembled WGS sequence"/>
</dbReference>
<evidence type="ECO:0000313" key="4">
    <source>
        <dbReference type="Proteomes" id="UP000552038"/>
    </source>
</evidence>
<evidence type="ECO:0000256" key="1">
    <source>
        <dbReference type="SAM" id="Coils"/>
    </source>
</evidence>
<dbReference type="EMBL" id="JABFOR010000006">
    <property type="protein sequence ID" value="NOJ70438.1"/>
    <property type="molecule type" value="Genomic_DNA"/>
</dbReference>
<protein>
    <recommendedName>
        <fullName evidence="5">DUF2325 domain-containing protein</fullName>
    </recommendedName>
</protein>
<sequence length="764" mass="87164">MRTELAEEVQKYKDFIEEELTQTISMDKLVALFKEMSSAARREMAIDLHLPSVRTSKSMPTILFIKEIRKYVKSRQDHFNRKYTLITSIIKQLMVILEEEDENSLEAFLTRQESIVAEHGFWHYYWSLYFHPGRTEQESLWNEAMEELESREGLITEFPAEAVLHMASEPSSLSEEAAPAVDTSEPSTELEHRLIEMKKKLNHEAHLRKQAENALGKTEKQIHRLNRQLSDTALQLQQVEQKLKQVQQDKDVHIQELEAQITQLHEELRLSRQERSKLLKESELMQQEVAGKEEQTESIRHELHSQEEKLTQLRRQLAVLRADNDELNRQCMHLKKSAAAAKAEVLHPKSLTSSVQVLIQLLYADVEDTLHAARHAAVHSGKDGRQKIRMSLELIDELEQFIEARSEPSPERSVTPPEHSHSGKAQPEGQLNVVHEHQRHESIPYAESACALESGGTALLEREAGSNYTEPYAIMATDAAELSDETDESGVNGTFFRRDHGGYIVLETGQTFNITESLVLQHQLQHEAGVLCRPKQHDPTQYDIELLLQGDDSNSSIVQYDGYVQLGEHFTWYCVDLNDPQSRFPLHERDVAIRTPKDGDPCSFNVEIGKRVARLSRLYRAQPGLELEAKRTAMNGSQGQGGAGARAAKAQAKKEYEKPEPFLEGHQITIVGGLKKWFEEVVAETGAVLVHENGKNPKRIFHDLKRSSALFLLLTATSHQAYWDCVEIAKQNQIPFYFIEGSKSNLRHLLWSHQEQIIAHAKAN</sequence>
<evidence type="ECO:0000256" key="2">
    <source>
        <dbReference type="SAM" id="MobiDB-lite"/>
    </source>
</evidence>
<keyword evidence="1" id="KW-0175">Coiled coil</keyword>
<dbReference type="SUPFAM" id="SSF57997">
    <property type="entry name" value="Tropomyosin"/>
    <property type="match status" value="1"/>
</dbReference>
<proteinExistence type="predicted"/>
<evidence type="ECO:0008006" key="5">
    <source>
        <dbReference type="Google" id="ProtNLM"/>
    </source>
</evidence>
<dbReference type="RefSeq" id="WP_171415913.1">
    <property type="nucleotide sequence ID" value="NZ_JABFOR010000006.1"/>
</dbReference>
<accession>A0AAP7A050</accession>
<evidence type="ECO:0000313" key="3">
    <source>
        <dbReference type="EMBL" id="NOJ70438.1"/>
    </source>
</evidence>